<feature type="binding site" evidence="9">
    <location>
        <position position="114"/>
    </location>
    <ligand>
        <name>Mn(2+)</name>
        <dbReference type="ChEBI" id="CHEBI:29035"/>
    </ligand>
</feature>
<dbReference type="PRINTS" id="PR00325">
    <property type="entry name" value="GERMIN"/>
</dbReference>
<name>A0AAV6WTB6_9LAMI</name>
<evidence type="ECO:0000256" key="6">
    <source>
        <dbReference type="ARBA" id="ARBA00023157"/>
    </source>
</evidence>
<evidence type="ECO:0000256" key="11">
    <source>
        <dbReference type="RuleBase" id="RU366015"/>
    </source>
</evidence>
<dbReference type="SMART" id="SM00835">
    <property type="entry name" value="Cupin_1"/>
    <property type="match status" value="1"/>
</dbReference>
<feature type="disulfide bond" evidence="10">
    <location>
        <begin position="32"/>
        <end position="49"/>
    </location>
</feature>
<evidence type="ECO:0000256" key="5">
    <source>
        <dbReference type="ARBA" id="ARBA00022723"/>
    </source>
</evidence>
<reference evidence="13" key="1">
    <citation type="submission" date="2019-10" db="EMBL/GenBank/DDBJ databases">
        <authorList>
            <person name="Zhang R."/>
            <person name="Pan Y."/>
            <person name="Wang J."/>
            <person name="Ma R."/>
            <person name="Yu S."/>
        </authorList>
    </citation>
    <scope>NUCLEOTIDE SEQUENCE</scope>
    <source>
        <strain evidence="13">LA-IB0</strain>
        <tissue evidence="13">Leaf</tissue>
    </source>
</reference>
<evidence type="ECO:0000259" key="12">
    <source>
        <dbReference type="SMART" id="SM00835"/>
    </source>
</evidence>
<evidence type="ECO:0000256" key="7">
    <source>
        <dbReference type="ARBA" id="ARBA00023211"/>
    </source>
</evidence>
<dbReference type="InterPro" id="IPR011051">
    <property type="entry name" value="RmlC_Cupin_sf"/>
</dbReference>
<evidence type="ECO:0000256" key="2">
    <source>
        <dbReference type="ARBA" id="ARBA00007456"/>
    </source>
</evidence>
<evidence type="ECO:0000256" key="8">
    <source>
        <dbReference type="PIRSR" id="PIRSR601929-1"/>
    </source>
</evidence>
<dbReference type="PROSITE" id="PS00725">
    <property type="entry name" value="GERMIN"/>
    <property type="match status" value="1"/>
</dbReference>
<keyword evidence="3 11" id="KW-0052">Apoplast</keyword>
<proteinExistence type="inferred from homology"/>
<comment type="similarity">
    <text evidence="2 11">Belongs to the germin family.</text>
</comment>
<keyword evidence="4 11" id="KW-0964">Secreted</keyword>
<feature type="binding site" evidence="9">
    <location>
        <position position="165"/>
    </location>
    <ligand>
        <name>Mn(2+)</name>
        <dbReference type="ChEBI" id="CHEBI:29035"/>
    </ligand>
</feature>
<evidence type="ECO:0000256" key="10">
    <source>
        <dbReference type="PIRSR" id="PIRSR601929-3"/>
    </source>
</evidence>
<evidence type="ECO:0000256" key="4">
    <source>
        <dbReference type="ARBA" id="ARBA00022525"/>
    </source>
</evidence>
<evidence type="ECO:0000256" key="3">
    <source>
        <dbReference type="ARBA" id="ARBA00022523"/>
    </source>
</evidence>
<keyword evidence="11" id="KW-0732">Signal</keyword>
<evidence type="ECO:0000313" key="13">
    <source>
        <dbReference type="EMBL" id="KAG8373648.1"/>
    </source>
</evidence>
<comment type="subcellular location">
    <subcellularLocation>
        <location evidence="1 11">Secreted</location>
        <location evidence="1 11">Extracellular space</location>
        <location evidence="1 11">Apoplast</location>
    </subcellularLocation>
</comment>
<dbReference type="InterPro" id="IPR014710">
    <property type="entry name" value="RmlC-like_jellyroll"/>
</dbReference>
<dbReference type="AlphaFoldDB" id="A0AAV6WTB6"/>
<organism evidence="13 14">
    <name type="scientific">Buddleja alternifolia</name>
    <dbReference type="NCBI Taxonomy" id="168488"/>
    <lineage>
        <taxon>Eukaryota</taxon>
        <taxon>Viridiplantae</taxon>
        <taxon>Streptophyta</taxon>
        <taxon>Embryophyta</taxon>
        <taxon>Tracheophyta</taxon>
        <taxon>Spermatophyta</taxon>
        <taxon>Magnoliopsida</taxon>
        <taxon>eudicotyledons</taxon>
        <taxon>Gunneridae</taxon>
        <taxon>Pentapetalae</taxon>
        <taxon>asterids</taxon>
        <taxon>lamiids</taxon>
        <taxon>Lamiales</taxon>
        <taxon>Scrophulariaceae</taxon>
        <taxon>Buddlejeae</taxon>
        <taxon>Buddleja</taxon>
    </lineage>
</organism>
<dbReference type="PANTHER" id="PTHR31238">
    <property type="entry name" value="GERMIN-LIKE PROTEIN SUBFAMILY 3 MEMBER 3"/>
    <property type="match status" value="1"/>
</dbReference>
<feature type="signal peptide" evidence="11">
    <location>
        <begin position="1"/>
        <end position="22"/>
    </location>
</feature>
<feature type="binding site" evidence="8">
    <location>
        <position position="119"/>
    </location>
    <ligand>
        <name>oxalate</name>
        <dbReference type="ChEBI" id="CHEBI:30623"/>
    </ligand>
</feature>
<dbReference type="FunFam" id="2.60.120.10:FF:000005">
    <property type="entry name" value="Germin-like protein subfamily 1 member 8"/>
    <property type="match status" value="1"/>
</dbReference>
<dbReference type="GO" id="GO:0030145">
    <property type="term" value="F:manganese ion binding"/>
    <property type="evidence" value="ECO:0007669"/>
    <property type="project" value="UniProtKB-UniRule"/>
</dbReference>
<evidence type="ECO:0000256" key="9">
    <source>
        <dbReference type="PIRSR" id="PIRSR601929-2"/>
    </source>
</evidence>
<feature type="binding site" evidence="8">
    <location>
        <position position="114"/>
    </location>
    <ligand>
        <name>oxalate</name>
        <dbReference type="ChEBI" id="CHEBI:30623"/>
    </ligand>
</feature>
<dbReference type="InterPro" id="IPR019780">
    <property type="entry name" value="Germin_Mn-BS"/>
</dbReference>
<feature type="binding site" evidence="9">
    <location>
        <position position="119"/>
    </location>
    <ligand>
        <name>Mn(2+)</name>
        <dbReference type="ChEBI" id="CHEBI:29035"/>
    </ligand>
</feature>
<evidence type="ECO:0000256" key="1">
    <source>
        <dbReference type="ARBA" id="ARBA00004271"/>
    </source>
</evidence>
<dbReference type="SUPFAM" id="SSF51182">
    <property type="entry name" value="RmlC-like cupins"/>
    <property type="match status" value="1"/>
</dbReference>
<sequence length="229" mass="24891">MLATRFTLFIAIMAMISSLAYAFDPDPLQDFCVAVNDSKAAVFVNGKICKDPKTVTGDEFFFSGLNRPGIIRSPVGSQVTPVFVDEMPGLNTLGISLVRIDYEPNGGLNPPHAHPRASEILVVMEGTLYAGFVASNSKDPNIRNKVFARTLYPGDVHVFPRGLIHFQMNVGETKAVAFASLNSQDPGIITLANALFGSVPPIDPRVLARGFQLDNNVVSDLQSRLWIQN</sequence>
<dbReference type="EMBL" id="WHWC01000011">
    <property type="protein sequence ID" value="KAG8373648.1"/>
    <property type="molecule type" value="Genomic_DNA"/>
</dbReference>
<keyword evidence="6 10" id="KW-1015">Disulfide bond</keyword>
<dbReference type="Gene3D" id="2.60.120.10">
    <property type="entry name" value="Jelly Rolls"/>
    <property type="match status" value="1"/>
</dbReference>
<accession>A0AAV6WTB6</accession>
<keyword evidence="7 8" id="KW-0464">Manganese</keyword>
<comment type="caution">
    <text evidence="13">The sequence shown here is derived from an EMBL/GenBank/DDBJ whole genome shotgun (WGS) entry which is preliminary data.</text>
</comment>
<dbReference type="Pfam" id="PF00190">
    <property type="entry name" value="Cupin_1"/>
    <property type="match status" value="1"/>
</dbReference>
<dbReference type="GO" id="GO:0048046">
    <property type="term" value="C:apoplast"/>
    <property type="evidence" value="ECO:0007669"/>
    <property type="project" value="UniProtKB-SubCell"/>
</dbReference>
<keyword evidence="14" id="KW-1185">Reference proteome</keyword>
<dbReference type="Proteomes" id="UP000826271">
    <property type="component" value="Unassembled WGS sequence"/>
</dbReference>
<dbReference type="CDD" id="cd02241">
    <property type="entry name" value="cupin_OxOx"/>
    <property type="match status" value="1"/>
</dbReference>
<feature type="binding site" evidence="8">
    <location>
        <position position="109"/>
    </location>
    <ligand>
        <name>oxalate</name>
        <dbReference type="ChEBI" id="CHEBI:30623"/>
    </ligand>
</feature>
<dbReference type="InterPro" id="IPR001929">
    <property type="entry name" value="Germin"/>
</dbReference>
<keyword evidence="5 8" id="KW-0479">Metal-binding</keyword>
<protein>
    <recommendedName>
        <fullName evidence="11">Germin-like protein</fullName>
    </recommendedName>
</protein>
<feature type="binding site" evidence="9">
    <location>
        <position position="112"/>
    </location>
    <ligand>
        <name>Mn(2+)</name>
        <dbReference type="ChEBI" id="CHEBI:29035"/>
    </ligand>
</feature>
<gene>
    <name evidence="13" type="ORF">BUALT_Bualt11G0046100</name>
</gene>
<dbReference type="InterPro" id="IPR006045">
    <property type="entry name" value="Cupin_1"/>
</dbReference>
<feature type="domain" description="Cupin type-1" evidence="12">
    <location>
        <begin position="63"/>
        <end position="219"/>
    </location>
</feature>
<evidence type="ECO:0000313" key="14">
    <source>
        <dbReference type="Proteomes" id="UP000826271"/>
    </source>
</evidence>
<feature type="chain" id="PRO_5043111988" description="Germin-like protein" evidence="11">
    <location>
        <begin position="23"/>
        <end position="229"/>
    </location>
</feature>